<dbReference type="GO" id="GO:0006811">
    <property type="term" value="P:monoatomic ion transport"/>
    <property type="evidence" value="ECO:0007669"/>
    <property type="project" value="InterPro"/>
</dbReference>
<evidence type="ECO:0000313" key="1">
    <source>
        <dbReference type="EMBL" id="VFU50212.1"/>
    </source>
</evidence>
<dbReference type="PANTHER" id="PTHR31563">
    <property type="entry name" value="ION CHANNEL POLLUX-RELATED"/>
    <property type="match status" value="1"/>
</dbReference>
<proteinExistence type="predicted"/>
<dbReference type="PANTHER" id="PTHR31563:SF10">
    <property type="entry name" value="ION CHANNEL POLLUX-RELATED"/>
    <property type="match status" value="1"/>
</dbReference>
<name>A0A6N2M7T9_SALVM</name>
<reference evidence="1" key="1">
    <citation type="submission" date="2019-03" db="EMBL/GenBank/DDBJ databases">
        <authorList>
            <person name="Mank J."/>
            <person name="Almeida P."/>
        </authorList>
    </citation>
    <scope>NUCLEOTIDE SEQUENCE</scope>
    <source>
        <strain evidence="1">78183</strain>
    </source>
</reference>
<dbReference type="EMBL" id="CAADRP010001719">
    <property type="protein sequence ID" value="VFU50212.1"/>
    <property type="molecule type" value="Genomic_DNA"/>
</dbReference>
<sequence>MPSVHHLRPPPSGICLSKDSVSRTITLTTPVVVLNNLEHACTVSEIEKGKRGTSDLDNEPLVKLVGGECVETFGAHDVIGRLMIQCALQHLFRVISYLARSGKIYWGLRMQDRATGSMGCALNQQNFTCLIRKRFFFYEIVIRVRQRKEIATGHRLANAELAIINPPEEAQHRKWSLVMFLLSSPRVSEDLQAAFPCQVLSAIHFTLQSHRNSLLCCLMGAWLIAALKSST</sequence>
<protein>
    <submittedName>
        <fullName evidence="1">Uncharacterized protein</fullName>
    </submittedName>
</protein>
<dbReference type="AlphaFoldDB" id="A0A6N2M7T9"/>
<gene>
    <name evidence="1" type="ORF">SVIM_LOCUS333822</name>
</gene>
<accession>A0A6N2M7T9</accession>
<dbReference type="InterPro" id="IPR044849">
    <property type="entry name" value="CASTOR/POLLUX/SYM8-like"/>
</dbReference>
<organism evidence="1">
    <name type="scientific">Salix viminalis</name>
    <name type="common">Common osier</name>
    <name type="synonym">Basket willow</name>
    <dbReference type="NCBI Taxonomy" id="40686"/>
    <lineage>
        <taxon>Eukaryota</taxon>
        <taxon>Viridiplantae</taxon>
        <taxon>Streptophyta</taxon>
        <taxon>Embryophyta</taxon>
        <taxon>Tracheophyta</taxon>
        <taxon>Spermatophyta</taxon>
        <taxon>Magnoliopsida</taxon>
        <taxon>eudicotyledons</taxon>
        <taxon>Gunneridae</taxon>
        <taxon>Pentapetalae</taxon>
        <taxon>rosids</taxon>
        <taxon>fabids</taxon>
        <taxon>Malpighiales</taxon>
        <taxon>Salicaceae</taxon>
        <taxon>Saliceae</taxon>
        <taxon>Salix</taxon>
    </lineage>
</organism>